<keyword evidence="2" id="KW-1185">Reference proteome</keyword>
<sequence>MTKNSCPDQLRDEDTGGGSFHMNEFVETGIHHFLLVENLELDLSSTTIREFIYNQTSISSQAYVFPRRSSEPYAREAIVSECKTELEKIYDFLNNNNRLVVSKNGRLLKLLPLVRGRGSSQKKLQRVECLKQCLAVPFTTLSSASIMSQSMSKKHSPS</sequence>
<organism evidence="1 2">
    <name type="scientific">Forsythia ovata</name>
    <dbReference type="NCBI Taxonomy" id="205694"/>
    <lineage>
        <taxon>Eukaryota</taxon>
        <taxon>Viridiplantae</taxon>
        <taxon>Streptophyta</taxon>
        <taxon>Embryophyta</taxon>
        <taxon>Tracheophyta</taxon>
        <taxon>Spermatophyta</taxon>
        <taxon>Magnoliopsida</taxon>
        <taxon>eudicotyledons</taxon>
        <taxon>Gunneridae</taxon>
        <taxon>Pentapetalae</taxon>
        <taxon>asterids</taxon>
        <taxon>lamiids</taxon>
        <taxon>Lamiales</taxon>
        <taxon>Oleaceae</taxon>
        <taxon>Forsythieae</taxon>
        <taxon>Forsythia</taxon>
    </lineage>
</organism>
<evidence type="ECO:0000313" key="2">
    <source>
        <dbReference type="Proteomes" id="UP001604277"/>
    </source>
</evidence>
<gene>
    <name evidence="1" type="ORF">Fot_38048</name>
</gene>
<dbReference type="PANTHER" id="PTHR36384:SF1">
    <property type="entry name" value="SAWADEE PROTEIN"/>
    <property type="match status" value="1"/>
</dbReference>
<dbReference type="EMBL" id="JBFOLJ010000011">
    <property type="protein sequence ID" value="KAL2494291.1"/>
    <property type="molecule type" value="Genomic_DNA"/>
</dbReference>
<dbReference type="PANTHER" id="PTHR36384">
    <property type="entry name" value="SAWADEE PROTEIN"/>
    <property type="match status" value="1"/>
</dbReference>
<name>A0ABD1S0P8_9LAMI</name>
<comment type="caution">
    <text evidence="1">The sequence shown here is derived from an EMBL/GenBank/DDBJ whole genome shotgun (WGS) entry which is preliminary data.</text>
</comment>
<reference evidence="2" key="1">
    <citation type="submission" date="2024-07" db="EMBL/GenBank/DDBJ databases">
        <title>Two chromosome-level genome assemblies of Korean endemic species Abeliophyllum distichum and Forsythia ovata (Oleaceae).</title>
        <authorList>
            <person name="Jang H."/>
        </authorList>
    </citation>
    <scope>NUCLEOTIDE SEQUENCE [LARGE SCALE GENOMIC DNA]</scope>
</reference>
<protein>
    <submittedName>
        <fullName evidence="1">SAWADEE domain-containing protein</fullName>
    </submittedName>
</protein>
<dbReference type="AlphaFoldDB" id="A0ABD1S0P8"/>
<accession>A0ABD1S0P8</accession>
<evidence type="ECO:0000313" key="1">
    <source>
        <dbReference type="EMBL" id="KAL2494291.1"/>
    </source>
</evidence>
<dbReference type="Proteomes" id="UP001604277">
    <property type="component" value="Unassembled WGS sequence"/>
</dbReference>
<proteinExistence type="predicted"/>